<dbReference type="InterPro" id="IPR011701">
    <property type="entry name" value="MFS"/>
</dbReference>
<evidence type="ECO:0000313" key="8">
    <source>
        <dbReference type="EMBL" id="MBY6138024.1"/>
    </source>
</evidence>
<evidence type="ECO:0000256" key="2">
    <source>
        <dbReference type="ARBA" id="ARBA00022475"/>
    </source>
</evidence>
<proteinExistence type="predicted"/>
<dbReference type="Proteomes" id="UP000766629">
    <property type="component" value="Unassembled WGS sequence"/>
</dbReference>
<dbReference type="InterPro" id="IPR036259">
    <property type="entry name" value="MFS_trans_sf"/>
</dbReference>
<evidence type="ECO:0000256" key="3">
    <source>
        <dbReference type="ARBA" id="ARBA00022692"/>
    </source>
</evidence>
<keyword evidence="4 6" id="KW-1133">Transmembrane helix</keyword>
<comment type="subcellular location">
    <subcellularLocation>
        <location evidence="1">Cell membrane</location>
        <topology evidence="1">Multi-pass membrane protein</topology>
    </subcellularLocation>
</comment>
<dbReference type="InterPro" id="IPR050189">
    <property type="entry name" value="MFS_Efflux_Transporters"/>
</dbReference>
<feature type="transmembrane region" description="Helical" evidence="6">
    <location>
        <begin position="74"/>
        <end position="92"/>
    </location>
</feature>
<keyword evidence="9" id="KW-1185">Reference proteome</keyword>
<dbReference type="EMBL" id="JAHVJA010000001">
    <property type="protein sequence ID" value="MBY6138024.1"/>
    <property type="molecule type" value="Genomic_DNA"/>
</dbReference>
<organism evidence="8 9">
    <name type="scientific">Leisingera daeponensis</name>
    <dbReference type="NCBI Taxonomy" id="405746"/>
    <lineage>
        <taxon>Bacteria</taxon>
        <taxon>Pseudomonadati</taxon>
        <taxon>Pseudomonadota</taxon>
        <taxon>Alphaproteobacteria</taxon>
        <taxon>Rhodobacterales</taxon>
        <taxon>Roseobacteraceae</taxon>
        <taxon>Leisingera</taxon>
    </lineage>
</organism>
<reference evidence="8 9" key="1">
    <citation type="submission" date="2021-06" db="EMBL/GenBank/DDBJ databases">
        <title>50 bacteria genomes isolated from Dapeng, Shenzhen, China.</title>
        <authorList>
            <person name="Zheng W."/>
            <person name="Yu S."/>
            <person name="Huang Y."/>
        </authorList>
    </citation>
    <scope>NUCLEOTIDE SEQUENCE [LARGE SCALE GENOMIC DNA]</scope>
    <source>
        <strain evidence="8 9">DP1N14-2</strain>
    </source>
</reference>
<keyword evidence="3 6" id="KW-0812">Transmembrane</keyword>
<feature type="transmembrane region" description="Helical" evidence="6">
    <location>
        <begin position="44"/>
        <end position="62"/>
    </location>
</feature>
<evidence type="ECO:0000259" key="7">
    <source>
        <dbReference type="PROSITE" id="PS50850"/>
    </source>
</evidence>
<evidence type="ECO:0000256" key="5">
    <source>
        <dbReference type="ARBA" id="ARBA00023136"/>
    </source>
</evidence>
<keyword evidence="5 6" id="KW-0472">Membrane</keyword>
<feature type="transmembrane region" description="Helical" evidence="6">
    <location>
        <begin position="161"/>
        <end position="181"/>
    </location>
</feature>
<feature type="transmembrane region" description="Helical" evidence="6">
    <location>
        <begin position="292"/>
        <end position="312"/>
    </location>
</feature>
<comment type="caution">
    <text evidence="8">The sequence shown here is derived from an EMBL/GenBank/DDBJ whole genome shotgun (WGS) entry which is preliminary data.</text>
</comment>
<evidence type="ECO:0000256" key="6">
    <source>
        <dbReference type="SAM" id="Phobius"/>
    </source>
</evidence>
<feature type="transmembrane region" description="Helical" evidence="6">
    <location>
        <begin position="268"/>
        <end position="286"/>
    </location>
</feature>
<feature type="transmembrane region" description="Helical" evidence="6">
    <location>
        <begin position="202"/>
        <end position="224"/>
    </location>
</feature>
<dbReference type="InterPro" id="IPR020846">
    <property type="entry name" value="MFS_dom"/>
</dbReference>
<feature type="transmembrane region" description="Helical" evidence="6">
    <location>
        <begin position="98"/>
        <end position="120"/>
    </location>
</feature>
<dbReference type="PANTHER" id="PTHR43124:SF10">
    <property type="entry name" value="PURINE EFFLUX PUMP PBUE"/>
    <property type="match status" value="1"/>
</dbReference>
<dbReference type="Pfam" id="PF07690">
    <property type="entry name" value="MFS_1"/>
    <property type="match status" value="1"/>
</dbReference>
<keyword evidence="2" id="KW-1003">Cell membrane</keyword>
<protein>
    <submittedName>
        <fullName evidence="8">MFS transporter</fullName>
    </submittedName>
</protein>
<feature type="transmembrane region" description="Helical" evidence="6">
    <location>
        <begin position="236"/>
        <end position="256"/>
    </location>
</feature>
<dbReference type="PROSITE" id="PS50850">
    <property type="entry name" value="MFS"/>
    <property type="match status" value="1"/>
</dbReference>
<feature type="transmembrane region" description="Helical" evidence="6">
    <location>
        <begin position="9"/>
        <end position="32"/>
    </location>
</feature>
<feature type="transmembrane region" description="Helical" evidence="6">
    <location>
        <begin position="349"/>
        <end position="370"/>
    </location>
</feature>
<gene>
    <name evidence="8" type="ORF">KUV26_01095</name>
</gene>
<evidence type="ECO:0000256" key="4">
    <source>
        <dbReference type="ARBA" id="ARBA00022989"/>
    </source>
</evidence>
<dbReference type="Gene3D" id="1.20.1250.20">
    <property type="entry name" value="MFS general substrate transporter like domains"/>
    <property type="match status" value="1"/>
</dbReference>
<dbReference type="RefSeq" id="WP_222507045.1">
    <property type="nucleotide sequence ID" value="NZ_JAHVJA010000001.1"/>
</dbReference>
<feature type="transmembrane region" description="Helical" evidence="6">
    <location>
        <begin position="132"/>
        <end position="155"/>
    </location>
</feature>
<feature type="domain" description="Major facilitator superfamily (MFS) profile" evidence="7">
    <location>
        <begin position="8"/>
        <end position="379"/>
    </location>
</feature>
<accession>A0ABS7NB90</accession>
<dbReference type="PANTHER" id="PTHR43124">
    <property type="entry name" value="PURINE EFFLUX PUMP PBUE"/>
    <property type="match status" value="1"/>
</dbReference>
<evidence type="ECO:0000256" key="1">
    <source>
        <dbReference type="ARBA" id="ARBA00004651"/>
    </source>
</evidence>
<evidence type="ECO:0000313" key="9">
    <source>
        <dbReference type="Proteomes" id="UP000766629"/>
    </source>
</evidence>
<sequence length="388" mass="38799">MRPSLRTSIVILMSAIGVIGANSLLLSPLVAAVGRDLGASPAEVMRAASAYGLGVAAAALLLAPLGDRFGAGRLLRAALLLLGAGLGASAAAPGVWGLMAAQAVCGLAGGAALPSIYTLAAAIAPKGRESRTLGAVLTGWTVSLVLGVSASAWAADLAGWRAVYAALAGGTLLLWALSARLRHSGQAGGQATSPLTALRVPGITRGLLATALLMLGFYATYFFTGAHVTLTLNLSTAQAGLLPLFYGTGFGLAVLADPLLDRLGPGRAAAPVLLLVAAVYLLMMAAGGRYPLLLGAAVAWGVFQHLALNLLVARLTALDPAQRGAIMGLYSTVTYVCVFAAPFAGGLLFAPWGLAGCLAFSALLALGSAAEALGLRRQPGAEATSAPV</sequence>
<name>A0ABS7NB90_9RHOB</name>
<feature type="transmembrane region" description="Helical" evidence="6">
    <location>
        <begin position="324"/>
        <end position="343"/>
    </location>
</feature>
<dbReference type="SUPFAM" id="SSF103473">
    <property type="entry name" value="MFS general substrate transporter"/>
    <property type="match status" value="1"/>
</dbReference>